<evidence type="ECO:0000313" key="8">
    <source>
        <dbReference type="Proteomes" id="UP000185678"/>
    </source>
</evidence>
<dbReference type="GO" id="GO:0003700">
    <property type="term" value="F:DNA-binding transcription factor activity"/>
    <property type="evidence" value="ECO:0007669"/>
    <property type="project" value="TreeGrafter"/>
</dbReference>
<dbReference type="PRINTS" id="PR00455">
    <property type="entry name" value="HTHTETR"/>
</dbReference>
<feature type="compositionally biased region" description="Polar residues" evidence="5">
    <location>
        <begin position="1"/>
        <end position="12"/>
    </location>
</feature>
<dbReference type="SUPFAM" id="SSF46689">
    <property type="entry name" value="Homeodomain-like"/>
    <property type="match status" value="1"/>
</dbReference>
<evidence type="ECO:0000256" key="2">
    <source>
        <dbReference type="ARBA" id="ARBA00023125"/>
    </source>
</evidence>
<dbReference type="PANTHER" id="PTHR30055:SF234">
    <property type="entry name" value="HTH-TYPE TRANSCRIPTIONAL REGULATOR BETI"/>
    <property type="match status" value="1"/>
</dbReference>
<gene>
    <name evidence="7" type="ORF">SAMN05421779_104192</name>
</gene>
<keyword evidence="8" id="KW-1185">Reference proteome</keyword>
<evidence type="ECO:0000256" key="4">
    <source>
        <dbReference type="PROSITE-ProRule" id="PRU00335"/>
    </source>
</evidence>
<dbReference type="InterPro" id="IPR001647">
    <property type="entry name" value="HTH_TetR"/>
</dbReference>
<dbReference type="PANTHER" id="PTHR30055">
    <property type="entry name" value="HTH-TYPE TRANSCRIPTIONAL REGULATOR RUTR"/>
    <property type="match status" value="1"/>
</dbReference>
<dbReference type="Pfam" id="PF00440">
    <property type="entry name" value="TetR_N"/>
    <property type="match status" value="1"/>
</dbReference>
<dbReference type="AlphaFoldDB" id="A0A1N7MKH3"/>
<dbReference type="InterPro" id="IPR009057">
    <property type="entry name" value="Homeodomain-like_sf"/>
</dbReference>
<evidence type="ECO:0000259" key="6">
    <source>
        <dbReference type="PROSITE" id="PS50977"/>
    </source>
</evidence>
<dbReference type="InterPro" id="IPR050109">
    <property type="entry name" value="HTH-type_TetR-like_transc_reg"/>
</dbReference>
<evidence type="ECO:0000256" key="3">
    <source>
        <dbReference type="ARBA" id="ARBA00023163"/>
    </source>
</evidence>
<keyword evidence="1" id="KW-0805">Transcription regulation</keyword>
<dbReference type="RefSeq" id="WP_076400639.1">
    <property type="nucleotide sequence ID" value="NZ_FTOA01000004.1"/>
</dbReference>
<dbReference type="STRING" id="80876.SAMN05421779_104192"/>
<sequence>MIPVANSRSDSPMPSLPQPRRIPRQSRSRALVEAILEATARVLTERGYAGTNTNLVAERAGVSVGSVYQYFPNKDALLTALHERHAAEMHAAMERALGSPSAAGADTRDLRSKLASLVQAWLAAHRVAPELHRVLEKEFPFFDAPADQSPTDQGIRQRIRALLDEHRSEVVPQDPELATWVMVQTMESLIHAAVIPPGAPCSAEAAGQAIVDLLAGYLCGQARRALP</sequence>
<dbReference type="EMBL" id="FTOA01000004">
    <property type="protein sequence ID" value="SIS86664.1"/>
    <property type="molecule type" value="Genomic_DNA"/>
</dbReference>
<dbReference type="GO" id="GO:0000976">
    <property type="term" value="F:transcription cis-regulatory region binding"/>
    <property type="evidence" value="ECO:0007669"/>
    <property type="project" value="TreeGrafter"/>
</dbReference>
<accession>A0A1N7MKH3</accession>
<dbReference type="Gene3D" id="1.10.357.10">
    <property type="entry name" value="Tetracycline Repressor, domain 2"/>
    <property type="match status" value="1"/>
</dbReference>
<organism evidence="7 8">
    <name type="scientific">Insolitispirillum peregrinum</name>
    <dbReference type="NCBI Taxonomy" id="80876"/>
    <lineage>
        <taxon>Bacteria</taxon>
        <taxon>Pseudomonadati</taxon>
        <taxon>Pseudomonadota</taxon>
        <taxon>Alphaproteobacteria</taxon>
        <taxon>Rhodospirillales</taxon>
        <taxon>Novispirillaceae</taxon>
        <taxon>Insolitispirillum</taxon>
    </lineage>
</organism>
<proteinExistence type="predicted"/>
<protein>
    <submittedName>
        <fullName evidence="7">Transcriptional regulator, TetR family</fullName>
    </submittedName>
</protein>
<dbReference type="Pfam" id="PF17918">
    <property type="entry name" value="TetR_C_15"/>
    <property type="match status" value="1"/>
</dbReference>
<name>A0A1N7MKH3_9PROT</name>
<dbReference type="Proteomes" id="UP000185678">
    <property type="component" value="Unassembled WGS sequence"/>
</dbReference>
<evidence type="ECO:0000256" key="1">
    <source>
        <dbReference type="ARBA" id="ARBA00023015"/>
    </source>
</evidence>
<evidence type="ECO:0000256" key="5">
    <source>
        <dbReference type="SAM" id="MobiDB-lite"/>
    </source>
</evidence>
<evidence type="ECO:0000313" key="7">
    <source>
        <dbReference type="EMBL" id="SIS86664.1"/>
    </source>
</evidence>
<dbReference type="InterPro" id="IPR041669">
    <property type="entry name" value="TetR_C_15"/>
</dbReference>
<dbReference type="PROSITE" id="PS50977">
    <property type="entry name" value="HTH_TETR_2"/>
    <property type="match status" value="1"/>
</dbReference>
<reference evidence="7 8" key="1">
    <citation type="submission" date="2017-01" db="EMBL/GenBank/DDBJ databases">
        <authorList>
            <person name="Mah S.A."/>
            <person name="Swanson W.J."/>
            <person name="Moy G.W."/>
            <person name="Vacquier V.D."/>
        </authorList>
    </citation>
    <scope>NUCLEOTIDE SEQUENCE [LARGE SCALE GENOMIC DNA]</scope>
    <source>
        <strain evidence="7 8">DSM 11589</strain>
    </source>
</reference>
<feature type="region of interest" description="Disordered" evidence="5">
    <location>
        <begin position="1"/>
        <end position="27"/>
    </location>
</feature>
<keyword evidence="2 4" id="KW-0238">DNA-binding</keyword>
<feature type="domain" description="HTH tetR-type" evidence="6">
    <location>
        <begin position="29"/>
        <end position="89"/>
    </location>
</feature>
<feature type="DNA-binding region" description="H-T-H motif" evidence="4">
    <location>
        <begin position="52"/>
        <end position="71"/>
    </location>
</feature>
<keyword evidence="3" id="KW-0804">Transcription</keyword>